<dbReference type="Proteomes" id="UP000758701">
    <property type="component" value="Unassembled WGS sequence"/>
</dbReference>
<sequence>MTALPFPQQRRARRAPFLTFSTPHQPLTAVTVTETTQVLVADPGWLIRHGRKLAKADPARAAQHGWTPRTPMTESLALTLLLAEADPAEVAEQAGAYGLLMTSVHTLATRTNDDSTIYESETTPGD</sequence>
<reference evidence="1 2" key="1">
    <citation type="submission" date="2021-06" db="EMBL/GenBank/DDBJ databases">
        <title>Ecological speciation of a Streptomyces species isolated from different habitats and geographic origins.</title>
        <authorList>
            <person name="Wang J."/>
        </authorList>
    </citation>
    <scope>NUCLEOTIDE SEQUENCE [LARGE SCALE GENOMIC DNA]</scope>
    <source>
        <strain evidence="1 2">FXJ8.012</strain>
    </source>
</reference>
<accession>A0ABS7WE87</accession>
<gene>
    <name evidence="1" type="ORF">KVH32_34715</name>
</gene>
<organism evidence="1 2">
    <name type="scientific">Streptomyces olivaceus</name>
    <dbReference type="NCBI Taxonomy" id="47716"/>
    <lineage>
        <taxon>Bacteria</taxon>
        <taxon>Bacillati</taxon>
        <taxon>Actinomycetota</taxon>
        <taxon>Actinomycetes</taxon>
        <taxon>Kitasatosporales</taxon>
        <taxon>Streptomycetaceae</taxon>
        <taxon>Streptomyces</taxon>
    </lineage>
</organism>
<protein>
    <submittedName>
        <fullName evidence="1">Uncharacterized protein</fullName>
    </submittedName>
</protein>
<dbReference type="EMBL" id="JAHSTP010000025">
    <property type="protein sequence ID" value="MBZ6156272.1"/>
    <property type="molecule type" value="Genomic_DNA"/>
</dbReference>
<name>A0ABS7WE87_STROV</name>
<comment type="caution">
    <text evidence="1">The sequence shown here is derived from an EMBL/GenBank/DDBJ whole genome shotgun (WGS) entry which is preliminary data.</text>
</comment>
<proteinExistence type="predicted"/>
<evidence type="ECO:0000313" key="1">
    <source>
        <dbReference type="EMBL" id="MBZ6156272.1"/>
    </source>
</evidence>
<dbReference type="RefSeq" id="WP_224310433.1">
    <property type="nucleotide sequence ID" value="NZ_JAHSST010000031.1"/>
</dbReference>
<evidence type="ECO:0000313" key="2">
    <source>
        <dbReference type="Proteomes" id="UP000758701"/>
    </source>
</evidence>
<keyword evidence="2" id="KW-1185">Reference proteome</keyword>